<dbReference type="InterPro" id="IPR011109">
    <property type="entry name" value="DNA_bind_recombinase_dom"/>
</dbReference>
<name>A0ABS2RNV9_9ACTN</name>
<dbReference type="Gene3D" id="3.90.1750.20">
    <property type="entry name" value="Putative Large Serine Recombinase, Chain B, Domain 2"/>
    <property type="match status" value="1"/>
</dbReference>
<dbReference type="EMBL" id="JAFBCF010000001">
    <property type="protein sequence ID" value="MBM7799861.1"/>
    <property type="molecule type" value="Genomic_DNA"/>
</dbReference>
<feature type="region of interest" description="Disordered" evidence="1">
    <location>
        <begin position="62"/>
        <end position="81"/>
    </location>
</feature>
<protein>
    <recommendedName>
        <fullName evidence="2">Recombinase domain-containing protein</fullName>
    </recommendedName>
</protein>
<organism evidence="3 4">
    <name type="scientific">Microlunatus panaciterrae</name>
    <dbReference type="NCBI Taxonomy" id="400768"/>
    <lineage>
        <taxon>Bacteria</taxon>
        <taxon>Bacillati</taxon>
        <taxon>Actinomycetota</taxon>
        <taxon>Actinomycetes</taxon>
        <taxon>Propionibacteriales</taxon>
        <taxon>Propionibacteriaceae</taxon>
        <taxon>Microlunatus</taxon>
    </lineage>
</organism>
<sequence>MARAPIGYRNVGVRDEFGREVRTVETDGERAPLGRWAFQVFASGDWTTSQLHQELVACGLTSAATPRQPSRPITKSSVHRMLTNPYDKGSVRYQGVTYAGAHEAIVPNEVWDQVQTVLGAHRSAADATQVHE</sequence>
<dbReference type="RefSeq" id="WP_338041316.1">
    <property type="nucleotide sequence ID" value="NZ_BAAAQP010000003.1"/>
</dbReference>
<evidence type="ECO:0000259" key="2">
    <source>
        <dbReference type="Pfam" id="PF07508"/>
    </source>
</evidence>
<comment type="caution">
    <text evidence="3">The sequence shown here is derived from an EMBL/GenBank/DDBJ whole genome shotgun (WGS) entry which is preliminary data.</text>
</comment>
<reference evidence="3 4" key="1">
    <citation type="submission" date="2021-01" db="EMBL/GenBank/DDBJ databases">
        <title>Sequencing the genomes of 1000 actinobacteria strains.</title>
        <authorList>
            <person name="Klenk H.-P."/>
        </authorList>
    </citation>
    <scope>NUCLEOTIDE SEQUENCE [LARGE SCALE GENOMIC DNA]</scope>
    <source>
        <strain evidence="3 4">DSM 18662</strain>
    </source>
</reference>
<feature type="domain" description="Recombinase" evidence="2">
    <location>
        <begin position="30"/>
        <end position="117"/>
    </location>
</feature>
<accession>A0ABS2RNV9</accession>
<feature type="compositionally biased region" description="Polar residues" evidence="1">
    <location>
        <begin position="62"/>
        <end position="76"/>
    </location>
</feature>
<dbReference type="Pfam" id="PF07508">
    <property type="entry name" value="Recombinase"/>
    <property type="match status" value="1"/>
</dbReference>
<evidence type="ECO:0000313" key="4">
    <source>
        <dbReference type="Proteomes" id="UP000704762"/>
    </source>
</evidence>
<keyword evidence="4" id="KW-1185">Reference proteome</keyword>
<proteinExistence type="predicted"/>
<dbReference type="InterPro" id="IPR038109">
    <property type="entry name" value="DNA_bind_recomb_sf"/>
</dbReference>
<evidence type="ECO:0000313" key="3">
    <source>
        <dbReference type="EMBL" id="MBM7799861.1"/>
    </source>
</evidence>
<gene>
    <name evidence="3" type="ORF">JOE57_002782</name>
</gene>
<dbReference type="Proteomes" id="UP000704762">
    <property type="component" value="Unassembled WGS sequence"/>
</dbReference>
<evidence type="ECO:0000256" key="1">
    <source>
        <dbReference type="SAM" id="MobiDB-lite"/>
    </source>
</evidence>